<feature type="domain" description="IPT/TIG" evidence="1">
    <location>
        <begin position="180"/>
        <end position="243"/>
    </location>
</feature>
<name>A0A939JZ65_9BACT</name>
<proteinExistence type="predicted"/>
<dbReference type="Proteomes" id="UP000664795">
    <property type="component" value="Unassembled WGS sequence"/>
</dbReference>
<dbReference type="EMBL" id="JAFMYU010000004">
    <property type="protein sequence ID" value="MBO0930611.1"/>
    <property type="molecule type" value="Genomic_DNA"/>
</dbReference>
<keyword evidence="3" id="KW-1185">Reference proteome</keyword>
<dbReference type="InterPro" id="IPR014756">
    <property type="entry name" value="Ig_E-set"/>
</dbReference>
<comment type="caution">
    <text evidence="2">The sequence shown here is derived from an EMBL/GenBank/DDBJ whole genome shotgun (WGS) entry which is preliminary data.</text>
</comment>
<protein>
    <submittedName>
        <fullName evidence="2">IPT/TIG domain-containing protein</fullName>
    </submittedName>
</protein>
<sequence>MCIAWGCKVEQYPPELWSVSPNRFEIGRTVEVKGAQFGDSPRVTFGQAETAVQAVVQSKTEQSLVVIVPRMTTGPTQIQVANSQGMTPPLSFTVLQPQPALGSVLPANAPPGAIIRILGENLNLLQSLKFDTTRVTSFTVVSPNELQVVIPPKLNRGQSTILVVTEGGQFRFPYLVAGTPEITGFTPKRSRAGQEITITGRYFTDGTVRINRGLVDPATIRITDTEIKGIIPKEATTGRITVTTFDRLIGTSADSIYIAGQPVITSGGLAQTEGIVGDKFLITGFGFTDVTSVSFGPTTAVFRLVSDSQIEVTVPARTQPGEVAITLSGLGGSVSSTQPFLYILPPANLTFSPLRRGKTKLVSVTGQNLTRITQVTLNGKPVGIHTRTEGTDLQFFVPTDATTGPIAVTNRAGTTTSARSLTVVLPPVLTDYPRRAAVGRRMVLKGQNLKDGVVQFAGAANPAVNDGRNDDTELWVIVPNDAQAGQFTVTTDAPEVFPSELFTPIRPVTNIAFTPAAGKAGAEIIVTGQVIDDVTDIRFGGGASLPASFRREATSLRVIVPANAVDGTICLTNPGGLACSVAKFDVYQLVSGLSFSPKTGKAGAEITFTGQNLSDVTEVRFGAGNSSLAPFRLVGNTLIVTLPADATTGTVCLTTPAGTICTLETFGVVN</sequence>
<gene>
    <name evidence="2" type="ORF">J2I48_06375</name>
</gene>
<dbReference type="AlphaFoldDB" id="A0A939JZ65"/>
<dbReference type="InterPro" id="IPR013783">
    <property type="entry name" value="Ig-like_fold"/>
</dbReference>
<dbReference type="Pfam" id="PF01833">
    <property type="entry name" value="TIG"/>
    <property type="match status" value="4"/>
</dbReference>
<accession>A0A939JZ65</accession>
<evidence type="ECO:0000313" key="2">
    <source>
        <dbReference type="EMBL" id="MBO0930611.1"/>
    </source>
</evidence>
<organism evidence="2 3">
    <name type="scientific">Fibrella aquatilis</name>
    <dbReference type="NCBI Taxonomy" id="2817059"/>
    <lineage>
        <taxon>Bacteria</taxon>
        <taxon>Pseudomonadati</taxon>
        <taxon>Bacteroidota</taxon>
        <taxon>Cytophagia</taxon>
        <taxon>Cytophagales</taxon>
        <taxon>Spirosomataceae</taxon>
        <taxon>Fibrella</taxon>
    </lineage>
</organism>
<evidence type="ECO:0000313" key="3">
    <source>
        <dbReference type="Proteomes" id="UP000664795"/>
    </source>
</evidence>
<dbReference type="RefSeq" id="WP_207334579.1">
    <property type="nucleotide sequence ID" value="NZ_JAFMYU010000004.1"/>
</dbReference>
<dbReference type="SUPFAM" id="SSF81296">
    <property type="entry name" value="E set domains"/>
    <property type="match status" value="5"/>
</dbReference>
<evidence type="ECO:0000259" key="1">
    <source>
        <dbReference type="Pfam" id="PF01833"/>
    </source>
</evidence>
<dbReference type="InterPro" id="IPR002909">
    <property type="entry name" value="IPT_dom"/>
</dbReference>
<reference evidence="2 3" key="1">
    <citation type="submission" date="2021-03" db="EMBL/GenBank/DDBJ databases">
        <title>Fibrella sp. HMF5036 genome sequencing and assembly.</title>
        <authorList>
            <person name="Kang H."/>
            <person name="Kim H."/>
            <person name="Bae S."/>
            <person name="Joh K."/>
        </authorList>
    </citation>
    <scope>NUCLEOTIDE SEQUENCE [LARGE SCALE GENOMIC DNA]</scope>
    <source>
        <strain evidence="2 3">HMF5036</strain>
    </source>
</reference>
<feature type="domain" description="IPT/TIG" evidence="1">
    <location>
        <begin position="16"/>
        <end position="93"/>
    </location>
</feature>
<feature type="domain" description="IPT/TIG" evidence="1">
    <location>
        <begin position="594"/>
        <end position="650"/>
    </location>
</feature>
<dbReference type="Gene3D" id="2.60.40.10">
    <property type="entry name" value="Immunoglobulins"/>
    <property type="match status" value="7"/>
</dbReference>
<feature type="domain" description="IPT/TIG" evidence="1">
    <location>
        <begin position="263"/>
        <end position="342"/>
    </location>
</feature>